<evidence type="ECO:0000259" key="1">
    <source>
        <dbReference type="Pfam" id="PF13601"/>
    </source>
</evidence>
<dbReference type="Gene3D" id="1.10.10.10">
    <property type="entry name" value="Winged helix-like DNA-binding domain superfamily/Winged helix DNA-binding domain"/>
    <property type="match status" value="1"/>
</dbReference>
<gene>
    <name evidence="2" type="ORF">ACFOUP_17060</name>
</gene>
<protein>
    <submittedName>
        <fullName evidence="2">Winged helix-turn-helix domain-containing protein</fullName>
    </submittedName>
</protein>
<dbReference type="PANTHER" id="PTHR37318:SF1">
    <property type="entry name" value="BSL7504 PROTEIN"/>
    <property type="match status" value="1"/>
</dbReference>
<dbReference type="EMBL" id="JBHSAV010000092">
    <property type="protein sequence ID" value="MFC3978097.1"/>
    <property type="molecule type" value="Genomic_DNA"/>
</dbReference>
<evidence type="ECO:0000313" key="2">
    <source>
        <dbReference type="EMBL" id="MFC3978097.1"/>
    </source>
</evidence>
<evidence type="ECO:0000313" key="3">
    <source>
        <dbReference type="Proteomes" id="UP001595766"/>
    </source>
</evidence>
<feature type="domain" description="Winged helix DNA-binding" evidence="1">
    <location>
        <begin position="13"/>
        <end position="92"/>
    </location>
</feature>
<dbReference type="SUPFAM" id="SSF46785">
    <property type="entry name" value="Winged helix' DNA-binding domain"/>
    <property type="match status" value="1"/>
</dbReference>
<proteinExistence type="predicted"/>
<dbReference type="InterPro" id="IPR036390">
    <property type="entry name" value="WH_DNA-bd_sf"/>
</dbReference>
<dbReference type="Pfam" id="PF13601">
    <property type="entry name" value="HTH_34"/>
    <property type="match status" value="1"/>
</dbReference>
<dbReference type="InterPro" id="IPR027395">
    <property type="entry name" value="WH_DNA-bd_dom"/>
</dbReference>
<dbReference type="Proteomes" id="UP001595766">
    <property type="component" value="Unassembled WGS sequence"/>
</dbReference>
<dbReference type="InterPro" id="IPR036388">
    <property type="entry name" value="WH-like_DNA-bd_sf"/>
</dbReference>
<keyword evidence="3" id="KW-1185">Reference proteome</keyword>
<organism evidence="2 3">
    <name type="scientific">Belliella kenyensis</name>
    <dbReference type="NCBI Taxonomy" id="1472724"/>
    <lineage>
        <taxon>Bacteria</taxon>
        <taxon>Pseudomonadati</taxon>
        <taxon>Bacteroidota</taxon>
        <taxon>Cytophagia</taxon>
        <taxon>Cytophagales</taxon>
        <taxon>Cyclobacteriaceae</taxon>
        <taxon>Belliella</taxon>
    </lineage>
</organism>
<name>A0ABV8ESY7_9BACT</name>
<sequence length="97" mass="11452">MKGTYDKAFENIIRLQVMSILMANEQSDFNGFKEMMEVSDGNLSTHLRTLERLEYIMVEKSFVGRKPKTNYWATVKGRQAFLEHLNYLEYLIKEHKG</sequence>
<dbReference type="PANTHER" id="PTHR37318">
    <property type="entry name" value="BSL7504 PROTEIN"/>
    <property type="match status" value="1"/>
</dbReference>
<comment type="caution">
    <text evidence="2">The sequence shown here is derived from an EMBL/GenBank/DDBJ whole genome shotgun (WGS) entry which is preliminary data.</text>
</comment>
<dbReference type="RefSeq" id="WP_241296122.1">
    <property type="nucleotide sequence ID" value="NZ_JAKZGR010000012.1"/>
</dbReference>
<accession>A0ABV8ESY7</accession>
<reference evidence="3" key="1">
    <citation type="journal article" date="2019" name="Int. J. Syst. Evol. Microbiol.">
        <title>The Global Catalogue of Microorganisms (GCM) 10K type strain sequencing project: providing services to taxonomists for standard genome sequencing and annotation.</title>
        <authorList>
            <consortium name="The Broad Institute Genomics Platform"/>
            <consortium name="The Broad Institute Genome Sequencing Center for Infectious Disease"/>
            <person name="Wu L."/>
            <person name="Ma J."/>
        </authorList>
    </citation>
    <scope>NUCLEOTIDE SEQUENCE [LARGE SCALE GENOMIC DNA]</scope>
    <source>
        <strain evidence="3">CECT 8551</strain>
    </source>
</reference>